<dbReference type="Gene3D" id="3.90.10.10">
    <property type="entry name" value="Cytochrome C3"/>
    <property type="match status" value="2"/>
</dbReference>
<dbReference type="AlphaFoldDB" id="A0A948RVX9"/>
<dbReference type="EMBL" id="JAHJDP010000034">
    <property type="protein sequence ID" value="MBU2690674.1"/>
    <property type="molecule type" value="Genomic_DNA"/>
</dbReference>
<organism evidence="1 2">
    <name type="scientific">Eiseniibacteriota bacterium</name>
    <dbReference type="NCBI Taxonomy" id="2212470"/>
    <lineage>
        <taxon>Bacteria</taxon>
        <taxon>Candidatus Eiseniibacteriota</taxon>
    </lineage>
</organism>
<dbReference type="SUPFAM" id="SSF48695">
    <property type="entry name" value="Multiheme cytochromes"/>
    <property type="match status" value="1"/>
</dbReference>
<evidence type="ECO:0000313" key="2">
    <source>
        <dbReference type="Proteomes" id="UP000777784"/>
    </source>
</evidence>
<dbReference type="PANTHER" id="PTHR39425">
    <property type="entry name" value="LIPOPROTEIN CYTOCHROME C"/>
    <property type="match status" value="1"/>
</dbReference>
<sequence length="189" mass="21212">MAFLLGLLGGLALGWLWLPAVLYERIEQPLSFNHALHTGEDVGLTCEECHSFRDDGSFTGIPGIENCMGCHEAPIGESKDEIELAGSYISKGLEIPWLVYSRQPENVYFSHAPHIHLAKLECRRCHGDHGTTETLRPFERNRLSTYSRDIWGHRISGGGPDPWSSMKMDDCEDCHKDKGVDDCCLNCHK</sequence>
<name>A0A948RVX9_UNCEI</name>
<comment type="caution">
    <text evidence="1">The sequence shown here is derived from an EMBL/GenBank/DDBJ whole genome shotgun (WGS) entry which is preliminary data.</text>
</comment>
<dbReference type="InterPro" id="IPR036280">
    <property type="entry name" value="Multihaem_cyt_sf"/>
</dbReference>
<accession>A0A948RVX9</accession>
<dbReference type="InterPro" id="IPR053547">
    <property type="entry name" value="Multiheme_cyt_c_menaq_reduct"/>
</dbReference>
<dbReference type="CDD" id="cd08168">
    <property type="entry name" value="Cytochrom_C3"/>
    <property type="match status" value="1"/>
</dbReference>
<protein>
    <submittedName>
        <fullName evidence="1">Cytochrome c family protein</fullName>
    </submittedName>
</protein>
<evidence type="ECO:0000313" key="1">
    <source>
        <dbReference type="EMBL" id="MBU2690674.1"/>
    </source>
</evidence>
<reference evidence="1" key="1">
    <citation type="submission" date="2021-05" db="EMBL/GenBank/DDBJ databases">
        <title>Energy efficiency and biological interactions define the core microbiome of deep oligotrophic groundwater.</title>
        <authorList>
            <person name="Mehrshad M."/>
            <person name="Lopez-Fernandez M."/>
            <person name="Bell E."/>
            <person name="Bernier-Latmani R."/>
            <person name="Bertilsson S."/>
            <person name="Dopson M."/>
        </authorList>
    </citation>
    <scope>NUCLEOTIDE SEQUENCE</scope>
    <source>
        <strain evidence="1">Modern_marine.mb.64</strain>
    </source>
</reference>
<dbReference type="PANTHER" id="PTHR39425:SF1">
    <property type="entry name" value="CYTOCHROME C7-LIKE DOMAIN-CONTAINING PROTEIN"/>
    <property type="match status" value="1"/>
</dbReference>
<proteinExistence type="predicted"/>
<dbReference type="Proteomes" id="UP000777784">
    <property type="component" value="Unassembled WGS sequence"/>
</dbReference>
<dbReference type="NCBIfam" id="NF041781">
    <property type="entry name" value="mnquin_red_QrcA"/>
    <property type="match status" value="1"/>
</dbReference>
<gene>
    <name evidence="1" type="ORF">KJ970_07070</name>
</gene>